<evidence type="ECO:0000259" key="1">
    <source>
        <dbReference type="PROSITE" id="PS50931"/>
    </source>
</evidence>
<accession>A0ABS5V4W9</accession>
<feature type="domain" description="HTH lysR-type" evidence="1">
    <location>
        <begin position="1"/>
        <end position="58"/>
    </location>
</feature>
<dbReference type="InterPro" id="IPR036390">
    <property type="entry name" value="WH_DNA-bd_sf"/>
</dbReference>
<dbReference type="EMBL" id="JAHEPS010000003">
    <property type="protein sequence ID" value="MBT1444851.1"/>
    <property type="molecule type" value="Genomic_DNA"/>
</dbReference>
<dbReference type="InterPro" id="IPR050950">
    <property type="entry name" value="HTH-type_LysR_regulators"/>
</dbReference>
<reference evidence="2 3" key="1">
    <citation type="submission" date="2021-05" db="EMBL/GenBank/DDBJ databases">
        <title>Shewanella sp. JM162201.</title>
        <authorList>
            <person name="Xu S."/>
            <person name="Li A."/>
        </authorList>
    </citation>
    <scope>NUCLEOTIDE SEQUENCE [LARGE SCALE GENOMIC DNA]</scope>
    <source>
        <strain evidence="2 3">JM162201</strain>
    </source>
</reference>
<sequence>MELRHLRHFSALARVGHFSQAASSLNLAQPSLSRSIQKLESLLGVSLLDRRTKSVRLTAFGELVLRHGEQILASAEVMKHQVDELKSTAAGGMSRTEPGLQRLIAGAPPSAADRLTSAISRCITLMPELEVELRIAPLHVLQSAMQRGELSLLLSDTALDDTAADGSTQSDSALYHSDLSETARYHSSLSETARYHTAHFGTACSALWQKQPLAIADTAGNQPHAPSYVYCRAGHPLAEAATTASGMSETPELSKAREMGNVRQMGNVREQSASSFERGSKPPRTEVSLNELRSYALALPRQLPTTQAFEAVIKHRRAEFAGIIRYEHFSDIQRLLLTSDMLALSSDDCEWENDGDRKGGNDGQRDGLIRLQLKDDAARQSQWQLWYPTALFSTAPGNTDLGNTALNRAELGNTASNSILTMLIKLLEQRG</sequence>
<dbReference type="RefSeq" id="WP_214507048.1">
    <property type="nucleotide sequence ID" value="NZ_JAHEPS010000003.1"/>
</dbReference>
<organism evidence="2 3">
    <name type="scientific">Shewanella jiangmenensis</name>
    <dbReference type="NCBI Taxonomy" id="2837387"/>
    <lineage>
        <taxon>Bacteria</taxon>
        <taxon>Pseudomonadati</taxon>
        <taxon>Pseudomonadota</taxon>
        <taxon>Gammaproteobacteria</taxon>
        <taxon>Alteromonadales</taxon>
        <taxon>Shewanellaceae</taxon>
        <taxon>Shewanella</taxon>
    </lineage>
</organism>
<dbReference type="Proteomes" id="UP001195903">
    <property type="component" value="Unassembled WGS sequence"/>
</dbReference>
<evidence type="ECO:0000313" key="3">
    <source>
        <dbReference type="Proteomes" id="UP001195903"/>
    </source>
</evidence>
<evidence type="ECO:0000313" key="2">
    <source>
        <dbReference type="EMBL" id="MBT1444851.1"/>
    </source>
</evidence>
<dbReference type="Gene3D" id="1.10.10.10">
    <property type="entry name" value="Winged helix-like DNA-binding domain superfamily/Winged helix DNA-binding domain"/>
    <property type="match status" value="1"/>
</dbReference>
<comment type="caution">
    <text evidence="2">The sequence shown here is derived from an EMBL/GenBank/DDBJ whole genome shotgun (WGS) entry which is preliminary data.</text>
</comment>
<dbReference type="PANTHER" id="PTHR30419:SF8">
    <property type="entry name" value="NITROGEN ASSIMILATION TRANSCRIPTIONAL ACTIVATOR-RELATED"/>
    <property type="match status" value="1"/>
</dbReference>
<gene>
    <name evidence="2" type="ORF">KJI95_09985</name>
</gene>
<dbReference type="PROSITE" id="PS50931">
    <property type="entry name" value="HTH_LYSR"/>
    <property type="match status" value="1"/>
</dbReference>
<proteinExistence type="predicted"/>
<dbReference type="InterPro" id="IPR000847">
    <property type="entry name" value="LysR_HTH_N"/>
</dbReference>
<dbReference type="SUPFAM" id="SSF46785">
    <property type="entry name" value="Winged helix' DNA-binding domain"/>
    <property type="match status" value="1"/>
</dbReference>
<name>A0ABS5V4W9_9GAMM</name>
<dbReference type="InterPro" id="IPR036388">
    <property type="entry name" value="WH-like_DNA-bd_sf"/>
</dbReference>
<dbReference type="PANTHER" id="PTHR30419">
    <property type="entry name" value="HTH-TYPE TRANSCRIPTIONAL REGULATOR YBHD"/>
    <property type="match status" value="1"/>
</dbReference>
<dbReference type="Pfam" id="PF00126">
    <property type="entry name" value="HTH_1"/>
    <property type="match status" value="1"/>
</dbReference>
<protein>
    <submittedName>
        <fullName evidence="2">LysR family transcriptional regulator</fullName>
    </submittedName>
</protein>
<keyword evidence="3" id="KW-1185">Reference proteome</keyword>
<dbReference type="PRINTS" id="PR00039">
    <property type="entry name" value="HTHLYSR"/>
</dbReference>